<feature type="domain" description="AMP-dependent synthetase/ligase" evidence="4">
    <location>
        <begin position="44"/>
        <end position="349"/>
    </location>
</feature>
<comment type="caution">
    <text evidence="5">The sequence shown here is derived from an EMBL/GenBank/DDBJ whole genome shotgun (WGS) entry which is preliminary data.</text>
</comment>
<dbReference type="STRING" id="1432307.W9CI18"/>
<dbReference type="OrthoDB" id="429813at2759"/>
<accession>W9CI18</accession>
<dbReference type="InterPro" id="IPR051414">
    <property type="entry name" value="Adenylate-forming_Reductase"/>
</dbReference>
<dbReference type="InterPro" id="IPR000873">
    <property type="entry name" value="AMP-dep_synth/lig_dom"/>
</dbReference>
<sequence>MNNDSLSLETRGRRLLPNLIDEIASSDPTRIFASIPLSNDLQDGFRDIDFADFARSINHCAWWIEKNLGRSETFQTLNYVGPQDLRYTILPFAAIKTGYQVLFISPQNSTEGHIALLESLQCKILLVSEALPARAQDILSRRKMRTLAIPSLQHLLNNDLISFYPYTKTFEQSRHEPFIVLHTSGSTGTQKPIILTHGTMSQHDTFLLPPPPNGQPIALSLYKNARVFIGLGLFHSAAICFMTLCIYSSTILVLPPPIPMTPTLANLAHLHGNLIASFLSPAILVPIAKTPEYLVNIRKLRHLHYGGGPLPREIGNVLKSHTHLSVQFGTTESGFSALQITDPDDWEYMSFSPIMGIELRLYTEGLYQLYFVRDTQLALSQGIFATFPDLTEYTTKDLFSKHPTKAGLWLFEGRSDDIIVCSTGQKIHPMSMEGLVNAHPLVTSAIMCGQGRIQVCLLVEVKDTCTPRDERERDALIEDIWRTVERGNEKEQAHGRITRELILLTEEGRPMVRAGKGTVLRGLTEERYRAELDAVYLRFRDCPLE</sequence>
<keyword evidence="3" id="KW-0812">Transmembrane</keyword>
<dbReference type="Pfam" id="PF23562">
    <property type="entry name" value="AMP-binding_C_3"/>
    <property type="match status" value="1"/>
</dbReference>
<gene>
    <name evidence="5" type="ORF">SBOR_3981</name>
</gene>
<keyword evidence="1" id="KW-0596">Phosphopantetheine</keyword>
<reference evidence="5 6" key="1">
    <citation type="journal article" date="2014" name="Genome Announc.">
        <title>Draft genome sequence of Sclerotinia borealis, a psychrophilic plant pathogenic fungus.</title>
        <authorList>
            <person name="Mardanov A.V."/>
            <person name="Beletsky A.V."/>
            <person name="Kadnikov V.V."/>
            <person name="Ignatov A.N."/>
            <person name="Ravin N.V."/>
        </authorList>
    </citation>
    <scope>NUCLEOTIDE SEQUENCE [LARGE SCALE GENOMIC DNA]</scope>
    <source>
        <strain evidence="6">F-4157</strain>
    </source>
</reference>
<dbReference type="EMBL" id="AYSA01000176">
    <property type="protein sequence ID" value="ESZ95633.1"/>
    <property type="molecule type" value="Genomic_DNA"/>
</dbReference>
<evidence type="ECO:0000313" key="5">
    <source>
        <dbReference type="EMBL" id="ESZ95633.1"/>
    </source>
</evidence>
<keyword evidence="2" id="KW-0597">Phosphoprotein</keyword>
<dbReference type="HOGENOM" id="CLU_002220_3_1_1"/>
<keyword evidence="6" id="KW-1185">Reference proteome</keyword>
<evidence type="ECO:0000256" key="3">
    <source>
        <dbReference type="SAM" id="Phobius"/>
    </source>
</evidence>
<dbReference type="PANTHER" id="PTHR43439:SF2">
    <property type="entry name" value="ENZYME, PUTATIVE (JCVI)-RELATED"/>
    <property type="match status" value="1"/>
</dbReference>
<name>W9CI18_SCLBF</name>
<evidence type="ECO:0000256" key="2">
    <source>
        <dbReference type="ARBA" id="ARBA00022553"/>
    </source>
</evidence>
<dbReference type="InterPro" id="IPR042099">
    <property type="entry name" value="ANL_N_sf"/>
</dbReference>
<dbReference type="Pfam" id="PF00501">
    <property type="entry name" value="AMP-binding"/>
    <property type="match status" value="1"/>
</dbReference>
<feature type="transmembrane region" description="Helical" evidence="3">
    <location>
        <begin position="227"/>
        <end position="254"/>
    </location>
</feature>
<evidence type="ECO:0000313" key="6">
    <source>
        <dbReference type="Proteomes" id="UP000019487"/>
    </source>
</evidence>
<dbReference type="Gene3D" id="3.40.50.12780">
    <property type="entry name" value="N-terminal domain of ligase-like"/>
    <property type="match status" value="1"/>
</dbReference>
<evidence type="ECO:0000259" key="4">
    <source>
        <dbReference type="Pfam" id="PF00501"/>
    </source>
</evidence>
<proteinExistence type="predicted"/>
<dbReference type="SUPFAM" id="SSF56801">
    <property type="entry name" value="Acetyl-CoA synthetase-like"/>
    <property type="match status" value="1"/>
</dbReference>
<keyword evidence="3" id="KW-0472">Membrane</keyword>
<dbReference type="PANTHER" id="PTHR43439">
    <property type="entry name" value="PHENYLACETATE-COENZYME A LIGASE"/>
    <property type="match status" value="1"/>
</dbReference>
<protein>
    <recommendedName>
        <fullName evidence="4">AMP-dependent synthetase/ligase domain-containing protein</fullName>
    </recommendedName>
</protein>
<evidence type="ECO:0000256" key="1">
    <source>
        <dbReference type="ARBA" id="ARBA00022450"/>
    </source>
</evidence>
<keyword evidence="3" id="KW-1133">Transmembrane helix</keyword>
<dbReference type="AlphaFoldDB" id="W9CI18"/>
<dbReference type="Proteomes" id="UP000019487">
    <property type="component" value="Unassembled WGS sequence"/>
</dbReference>
<organism evidence="5 6">
    <name type="scientific">Sclerotinia borealis (strain F-4128)</name>
    <dbReference type="NCBI Taxonomy" id="1432307"/>
    <lineage>
        <taxon>Eukaryota</taxon>
        <taxon>Fungi</taxon>
        <taxon>Dikarya</taxon>
        <taxon>Ascomycota</taxon>
        <taxon>Pezizomycotina</taxon>
        <taxon>Leotiomycetes</taxon>
        <taxon>Helotiales</taxon>
        <taxon>Sclerotiniaceae</taxon>
        <taxon>Sclerotinia</taxon>
    </lineage>
</organism>